<feature type="non-terminal residue" evidence="1">
    <location>
        <position position="1"/>
    </location>
</feature>
<accession>A0A371GUD5</accession>
<sequence length="82" mass="9542">MTKSLTDNFSSTPPPMELKPLPNHLKYAYMDNEHQLLVIIANHLCQEQEDKLLNVLRQHKKEFGWKLSDFPGINPSTTCIEY</sequence>
<gene>
    <name evidence="1" type="ORF">CR513_23499</name>
</gene>
<dbReference type="Proteomes" id="UP000257109">
    <property type="component" value="Unassembled WGS sequence"/>
</dbReference>
<proteinExistence type="predicted"/>
<name>A0A371GUD5_MUCPR</name>
<dbReference type="EMBL" id="QJKJ01004448">
    <property type="protein sequence ID" value="RDX94154.1"/>
    <property type="molecule type" value="Genomic_DNA"/>
</dbReference>
<evidence type="ECO:0000313" key="2">
    <source>
        <dbReference type="Proteomes" id="UP000257109"/>
    </source>
</evidence>
<evidence type="ECO:0000313" key="1">
    <source>
        <dbReference type="EMBL" id="RDX94154.1"/>
    </source>
</evidence>
<comment type="caution">
    <text evidence="1">The sequence shown here is derived from an EMBL/GenBank/DDBJ whole genome shotgun (WGS) entry which is preliminary data.</text>
</comment>
<reference evidence="1" key="1">
    <citation type="submission" date="2018-05" db="EMBL/GenBank/DDBJ databases">
        <title>Draft genome of Mucuna pruriens seed.</title>
        <authorList>
            <person name="Nnadi N.E."/>
            <person name="Vos R."/>
            <person name="Hasami M.H."/>
            <person name="Devisetty U.K."/>
            <person name="Aguiy J.C."/>
        </authorList>
    </citation>
    <scope>NUCLEOTIDE SEQUENCE [LARGE SCALE GENOMIC DNA]</scope>
    <source>
        <strain evidence="1">JCA_2017</strain>
    </source>
</reference>
<keyword evidence="2" id="KW-1185">Reference proteome</keyword>
<organism evidence="1 2">
    <name type="scientific">Mucuna pruriens</name>
    <name type="common">Velvet bean</name>
    <name type="synonym">Dolichos pruriens</name>
    <dbReference type="NCBI Taxonomy" id="157652"/>
    <lineage>
        <taxon>Eukaryota</taxon>
        <taxon>Viridiplantae</taxon>
        <taxon>Streptophyta</taxon>
        <taxon>Embryophyta</taxon>
        <taxon>Tracheophyta</taxon>
        <taxon>Spermatophyta</taxon>
        <taxon>Magnoliopsida</taxon>
        <taxon>eudicotyledons</taxon>
        <taxon>Gunneridae</taxon>
        <taxon>Pentapetalae</taxon>
        <taxon>rosids</taxon>
        <taxon>fabids</taxon>
        <taxon>Fabales</taxon>
        <taxon>Fabaceae</taxon>
        <taxon>Papilionoideae</taxon>
        <taxon>50 kb inversion clade</taxon>
        <taxon>NPAAA clade</taxon>
        <taxon>indigoferoid/millettioid clade</taxon>
        <taxon>Phaseoleae</taxon>
        <taxon>Mucuna</taxon>
    </lineage>
</organism>
<dbReference type="OrthoDB" id="1752182at2759"/>
<protein>
    <submittedName>
        <fullName evidence="1">Uncharacterized protein</fullName>
    </submittedName>
</protein>
<dbReference type="AlphaFoldDB" id="A0A371GUD5"/>